<accession>A0ABP0WS12</accession>
<proteinExistence type="predicted"/>
<reference evidence="2 3" key="1">
    <citation type="submission" date="2024-02" db="EMBL/GenBank/DDBJ databases">
        <authorList>
            <consortium name="ELIXIR-Norway"/>
            <consortium name="Elixir Norway"/>
        </authorList>
    </citation>
    <scope>NUCLEOTIDE SEQUENCE [LARGE SCALE GENOMIC DNA]</scope>
</reference>
<keyword evidence="1" id="KW-0472">Membrane</keyword>
<evidence type="ECO:0000313" key="3">
    <source>
        <dbReference type="Proteomes" id="UP001497444"/>
    </source>
</evidence>
<keyword evidence="1" id="KW-0812">Transmembrane</keyword>
<name>A0ABP0WS12_9BRYO</name>
<keyword evidence="1" id="KW-1133">Transmembrane helix</keyword>
<organism evidence="2 3">
    <name type="scientific">Sphagnum jensenii</name>
    <dbReference type="NCBI Taxonomy" id="128206"/>
    <lineage>
        <taxon>Eukaryota</taxon>
        <taxon>Viridiplantae</taxon>
        <taxon>Streptophyta</taxon>
        <taxon>Embryophyta</taxon>
        <taxon>Bryophyta</taxon>
        <taxon>Sphagnophytina</taxon>
        <taxon>Sphagnopsida</taxon>
        <taxon>Sphagnales</taxon>
        <taxon>Sphagnaceae</taxon>
        <taxon>Sphagnum</taxon>
    </lineage>
</organism>
<feature type="transmembrane region" description="Helical" evidence="1">
    <location>
        <begin position="103"/>
        <end position="124"/>
    </location>
</feature>
<evidence type="ECO:0000256" key="1">
    <source>
        <dbReference type="SAM" id="Phobius"/>
    </source>
</evidence>
<keyword evidence="3" id="KW-1185">Reference proteome</keyword>
<gene>
    <name evidence="2" type="ORF">CSSPJE1EN1_LOCUS13993</name>
</gene>
<dbReference type="Proteomes" id="UP001497444">
    <property type="component" value="Chromosome 2"/>
</dbReference>
<protein>
    <submittedName>
        <fullName evidence="2">Uncharacterized protein</fullName>
    </submittedName>
</protein>
<dbReference type="EMBL" id="OZ020097">
    <property type="protein sequence ID" value="CAK9268515.1"/>
    <property type="molecule type" value="Genomic_DNA"/>
</dbReference>
<evidence type="ECO:0000313" key="2">
    <source>
        <dbReference type="EMBL" id="CAK9268515.1"/>
    </source>
</evidence>
<sequence length="189" mass="21652">MPQHRAHHSAHLGDHILDIFLLLRKLLPFQGIFEGGVAVVSDLLLEESASGRAQEGFVNEKQIDMEPCSMNHHSSMICRLSLPQYLDCYETDSHTKKCFGDQFCSSVLLCAFLSMSTLFCFWIWPANFTTKLDSVLSAVESRNRVFRQSGNPRMSPYRWHHLVALECMQLAFWACVYHFTQIASPHIML</sequence>